<feature type="compositionally biased region" description="Polar residues" evidence="7">
    <location>
        <begin position="157"/>
        <end position="176"/>
    </location>
</feature>
<dbReference type="InterPro" id="IPR008271">
    <property type="entry name" value="Ser/Thr_kinase_AS"/>
</dbReference>
<keyword evidence="11" id="KW-1185">Reference proteome</keyword>
<keyword evidence="8" id="KW-1133">Transmembrane helix</keyword>
<accession>A0A430QKK4</accession>
<proteinExistence type="inferred from homology"/>
<dbReference type="Gene3D" id="3.30.200.20">
    <property type="entry name" value="Phosphorylase Kinase, domain 1"/>
    <property type="match status" value="1"/>
</dbReference>
<evidence type="ECO:0000256" key="6">
    <source>
        <dbReference type="ARBA" id="ARBA00022840"/>
    </source>
</evidence>
<evidence type="ECO:0000256" key="7">
    <source>
        <dbReference type="SAM" id="MobiDB-lite"/>
    </source>
</evidence>
<dbReference type="SUPFAM" id="SSF56112">
    <property type="entry name" value="Protein kinase-like (PK-like)"/>
    <property type="match status" value="1"/>
</dbReference>
<name>A0A430QKK4_SCHBO</name>
<dbReference type="EMBL" id="QMKO01001599">
    <property type="protein sequence ID" value="RTG88227.1"/>
    <property type="molecule type" value="Genomic_DNA"/>
</dbReference>
<comment type="similarity">
    <text evidence="1">Belongs to the protein kinase superfamily. CMGC Ser/Thr protein kinase family. CDC2/CDKX subfamily.</text>
</comment>
<reference evidence="10 11" key="1">
    <citation type="journal article" date="2019" name="PLoS Pathog.">
        <title>Genome sequence of the bovine parasite Schistosoma bovis Tanzania.</title>
        <authorList>
            <person name="Oey H."/>
            <person name="Zakrzewski M."/>
            <person name="Gobert G."/>
            <person name="Gravermann K."/>
            <person name="Stoye J."/>
            <person name="Jones M."/>
            <person name="Mcmanus D."/>
            <person name="Krause L."/>
        </authorList>
    </citation>
    <scope>NUCLEOTIDE SEQUENCE [LARGE SCALE GENOMIC DNA]</scope>
    <source>
        <strain evidence="10 11">TAN1997</strain>
    </source>
</reference>
<dbReference type="GO" id="GO:0005634">
    <property type="term" value="C:nucleus"/>
    <property type="evidence" value="ECO:0007669"/>
    <property type="project" value="TreeGrafter"/>
</dbReference>
<sequence length="1012" mass="115721">LNNLFVITFFAILSIIMMTSIYLTDKIAKSVFILKDTRSHQSNKRATLERNEISDITTHEDLIKAKSTEELKRNISVENEIKITNKTKSNQLKSLSSQKSDEYCIADSNNTLNQLNQKKNYKMVSKLSFPETRNTEHEMHISTDNTDSKPTNHSDKNSSILHKTSNNFHQFTNSNGEKTKSNKSTKRKSYLKQNANLLPNVLRAVDFILPTDESIIRPNKLPHTGRGVKTLSASWKPTMLYNEEKGKRPINRKQRRDSMYEKGYGKLSSYKIYEKLGESSKNQFNKYFIYNIMPYNFRILISFFFIFISKYNKTNFKGTYATVYKGYSLVSKQLVALKRIRMKKSEGAPCTAIREISLLRGLNHANIVKLHDVIYEAGSLTLVFEYGGSDLKSYMRMHNNRLPMNIVRLFTFQIFRGLEYCHARQILHRDLKPQNLLISKTGDLKLADFGLARSQSVPIRTYSSEVVTLWYRPPDVLLGDKNYSGHIDIWGAGCILYEMATGYSLFPGTSKEDQIKIIFRKFGIPPESYWPNLRTNPKFLEYLNSNQHNEKCESNKPNYSQSSTNLNLIGSKKSSFQINKQLYDENFDSIDKYNENIKNTLSCSASRLNLDGQQLLFECLALVGNRRITANDALKHIYFKCILPPGINVHDLLPEQSITLLAIEQNSVSSLQRSRIHTTNTDTTSKNNGKKHRNKNNYSTHLTNSISYGNKLYSNEQLSKSLTNLSTVRSYPSNDSNSCNTPTILPNFNNKLTTKKHRSENEHQIQAFKLGKTKTSTQILYNERNNICINTTTTATHHQHEHNSKSGDNNSNNSIQNDQSSDIDTSPNSNSQHFIPYEKVCSQQYQPEQVSFSSLKKTSKLNEKIKEPVRKYMTISSGDMHKILSNQNIIGNNVSYNDNNHNNTDIKNKSISNTSTTNLTAFVKRKLCSLQTKAKASRNRLRSLSTDQLKILSLSSPSSDSSKEIELIHANDFGDDNNSNKLNNSDTFVNSRSVFKNKINDRRFGQKTDQVS</sequence>
<feature type="compositionally biased region" description="Polar residues" evidence="7">
    <location>
        <begin position="672"/>
        <end position="685"/>
    </location>
</feature>
<dbReference type="FunFam" id="1.10.510.10:FF:000624">
    <property type="entry name" value="Mitogen-activated protein kinase"/>
    <property type="match status" value="1"/>
</dbReference>
<dbReference type="PANTHER" id="PTHR24056:SF246">
    <property type="entry name" value="ECDYSONE-INDUCED PROTEIN 63E, ISOFORM N"/>
    <property type="match status" value="1"/>
</dbReference>
<feature type="compositionally biased region" description="Low complexity" evidence="7">
    <location>
        <begin position="806"/>
        <end position="824"/>
    </location>
</feature>
<dbReference type="SMART" id="SM00220">
    <property type="entry name" value="S_TKc"/>
    <property type="match status" value="1"/>
</dbReference>
<feature type="transmembrane region" description="Helical" evidence="8">
    <location>
        <begin position="6"/>
        <end position="24"/>
    </location>
</feature>
<dbReference type="AlphaFoldDB" id="A0A430QKK4"/>
<dbReference type="GO" id="GO:0004693">
    <property type="term" value="F:cyclin-dependent protein serine/threonine kinase activity"/>
    <property type="evidence" value="ECO:0007669"/>
    <property type="project" value="TreeGrafter"/>
</dbReference>
<evidence type="ECO:0000259" key="9">
    <source>
        <dbReference type="PROSITE" id="PS50011"/>
    </source>
</evidence>
<dbReference type="PROSITE" id="PS50011">
    <property type="entry name" value="PROTEIN_KINASE_DOM"/>
    <property type="match status" value="1"/>
</dbReference>
<evidence type="ECO:0000256" key="5">
    <source>
        <dbReference type="ARBA" id="ARBA00022777"/>
    </source>
</evidence>
<dbReference type="STRING" id="6184.A0A430QKK4"/>
<evidence type="ECO:0000256" key="4">
    <source>
        <dbReference type="ARBA" id="ARBA00022741"/>
    </source>
</evidence>
<keyword evidence="8" id="KW-0812">Transmembrane</keyword>
<feature type="region of interest" description="Disordered" evidence="7">
    <location>
        <begin position="794"/>
        <end position="833"/>
    </location>
</feature>
<keyword evidence="8" id="KW-0472">Membrane</keyword>
<dbReference type="InterPro" id="IPR011009">
    <property type="entry name" value="Kinase-like_dom_sf"/>
</dbReference>
<dbReference type="PANTHER" id="PTHR24056">
    <property type="entry name" value="CELL DIVISION PROTEIN KINASE"/>
    <property type="match status" value="1"/>
</dbReference>
<organism evidence="10 11">
    <name type="scientific">Schistosoma bovis</name>
    <name type="common">Blood fluke</name>
    <dbReference type="NCBI Taxonomy" id="6184"/>
    <lineage>
        <taxon>Eukaryota</taxon>
        <taxon>Metazoa</taxon>
        <taxon>Spiralia</taxon>
        <taxon>Lophotrochozoa</taxon>
        <taxon>Platyhelminthes</taxon>
        <taxon>Trematoda</taxon>
        <taxon>Digenea</taxon>
        <taxon>Strigeidida</taxon>
        <taxon>Schistosomatoidea</taxon>
        <taxon>Schistosomatidae</taxon>
        <taxon>Schistosoma</taxon>
    </lineage>
</organism>
<feature type="transmembrane region" description="Helical" evidence="8">
    <location>
        <begin position="288"/>
        <end position="308"/>
    </location>
</feature>
<feature type="region of interest" description="Disordered" evidence="7">
    <location>
        <begin position="134"/>
        <end position="187"/>
    </location>
</feature>
<dbReference type="InterPro" id="IPR000719">
    <property type="entry name" value="Prot_kinase_dom"/>
</dbReference>
<keyword evidence="4" id="KW-0547">Nucleotide-binding</keyword>
<protein>
    <submittedName>
        <fullName evidence="10">Cyclin-dependent kinase 16</fullName>
    </submittedName>
</protein>
<dbReference type="InterPro" id="IPR050108">
    <property type="entry name" value="CDK"/>
</dbReference>
<feature type="region of interest" description="Disordered" evidence="7">
    <location>
        <begin position="672"/>
        <end position="700"/>
    </location>
</feature>
<dbReference type="GO" id="GO:0005737">
    <property type="term" value="C:cytoplasm"/>
    <property type="evidence" value="ECO:0007669"/>
    <property type="project" value="TreeGrafter"/>
</dbReference>
<evidence type="ECO:0000256" key="2">
    <source>
        <dbReference type="ARBA" id="ARBA00022527"/>
    </source>
</evidence>
<keyword evidence="5 10" id="KW-0418">Kinase</keyword>
<keyword evidence="3" id="KW-0808">Transferase</keyword>
<keyword evidence="2" id="KW-0723">Serine/threonine-protein kinase</keyword>
<dbReference type="Proteomes" id="UP000290809">
    <property type="component" value="Unassembled WGS sequence"/>
</dbReference>
<feature type="compositionally biased region" description="Basic and acidic residues" evidence="7">
    <location>
        <begin position="134"/>
        <end position="156"/>
    </location>
</feature>
<dbReference type="Gene3D" id="1.10.510.10">
    <property type="entry name" value="Transferase(Phosphotransferase) domain 1"/>
    <property type="match status" value="1"/>
</dbReference>
<dbReference type="GO" id="GO:0005524">
    <property type="term" value="F:ATP binding"/>
    <property type="evidence" value="ECO:0007669"/>
    <property type="project" value="UniProtKB-KW"/>
</dbReference>
<evidence type="ECO:0000256" key="3">
    <source>
        <dbReference type="ARBA" id="ARBA00022679"/>
    </source>
</evidence>
<keyword evidence="6" id="KW-0067">ATP-binding</keyword>
<evidence type="ECO:0000256" key="8">
    <source>
        <dbReference type="SAM" id="Phobius"/>
    </source>
</evidence>
<comment type="caution">
    <text evidence="10">The sequence shown here is derived from an EMBL/GenBank/DDBJ whole genome shotgun (WGS) entry which is preliminary data.</text>
</comment>
<evidence type="ECO:0000313" key="11">
    <source>
        <dbReference type="Proteomes" id="UP000290809"/>
    </source>
</evidence>
<dbReference type="PROSITE" id="PS00108">
    <property type="entry name" value="PROTEIN_KINASE_ST"/>
    <property type="match status" value="1"/>
</dbReference>
<feature type="domain" description="Protein kinase" evidence="9">
    <location>
        <begin position="309"/>
        <end position="639"/>
    </location>
</feature>
<gene>
    <name evidence="10" type="ORF">DC041_0001367</name>
</gene>
<dbReference type="Pfam" id="PF00069">
    <property type="entry name" value="Pkinase"/>
    <property type="match status" value="1"/>
</dbReference>
<feature type="non-terminal residue" evidence="10">
    <location>
        <position position="1"/>
    </location>
</feature>
<evidence type="ECO:0000256" key="1">
    <source>
        <dbReference type="ARBA" id="ARBA00006485"/>
    </source>
</evidence>
<evidence type="ECO:0000313" key="10">
    <source>
        <dbReference type="EMBL" id="RTG88227.1"/>
    </source>
</evidence>